<feature type="domain" description="YchJ-like middle NTF2-like" evidence="3">
    <location>
        <begin position="30"/>
        <end position="136"/>
    </location>
</feature>
<proteinExistence type="inferred from homology"/>
<dbReference type="RefSeq" id="WP_149284957.1">
    <property type="nucleotide sequence ID" value="NZ_CP038437.2"/>
</dbReference>
<dbReference type="Pfam" id="PF02810">
    <property type="entry name" value="SEC-C"/>
    <property type="match status" value="1"/>
</dbReference>
<dbReference type="Gene3D" id="3.10.450.50">
    <property type="match status" value="1"/>
</dbReference>
<gene>
    <name evidence="4" type="ORF">E4T21_10565</name>
</gene>
<sequence length="165" mass="18374">MTPVMPCPCGSGESLAECCGSIHQGQLAQSPQALMRSRFSAFALGLHDYLIHSWHPDTCPASLDLEQDTTRWVRLEILDHGENSGEGNGEGNIGNEGWVHFRATFQEGPPGRRRWGVLEERSRFVRLEGRWVYMDGEPKVTRLKPGRNDVCPCGSGKKFKSCCGR</sequence>
<dbReference type="InterPro" id="IPR048469">
    <property type="entry name" value="YchJ-like_M"/>
</dbReference>
<dbReference type="PANTHER" id="PTHR33747:SF1">
    <property type="entry name" value="ADENYLATE CYCLASE-ASSOCIATED CAP C-TERMINAL DOMAIN-CONTAINING PROTEIN"/>
    <property type="match status" value="1"/>
</dbReference>
<dbReference type="SUPFAM" id="SSF103642">
    <property type="entry name" value="Sec-C motif"/>
    <property type="match status" value="1"/>
</dbReference>
<dbReference type="AlphaFoldDB" id="A0A5C1NI76"/>
<evidence type="ECO:0000259" key="3">
    <source>
        <dbReference type="Pfam" id="PF17775"/>
    </source>
</evidence>
<dbReference type="InterPro" id="IPR004027">
    <property type="entry name" value="SEC_C_motif"/>
</dbReference>
<organism evidence="4 5">
    <name type="scientific">Halomonas binhaiensis</name>
    <dbReference type="NCBI Taxonomy" id="2562282"/>
    <lineage>
        <taxon>Bacteria</taxon>
        <taxon>Pseudomonadati</taxon>
        <taxon>Pseudomonadota</taxon>
        <taxon>Gammaproteobacteria</taxon>
        <taxon>Oceanospirillales</taxon>
        <taxon>Halomonadaceae</taxon>
        <taxon>Halomonas</taxon>
    </lineage>
</organism>
<evidence type="ECO:0000313" key="5">
    <source>
        <dbReference type="Proteomes" id="UP000324285"/>
    </source>
</evidence>
<dbReference type="PANTHER" id="PTHR33747">
    <property type="entry name" value="UPF0225 PROTEIN SCO1677"/>
    <property type="match status" value="1"/>
</dbReference>
<keyword evidence="5" id="KW-1185">Reference proteome</keyword>
<dbReference type="EMBL" id="CP038437">
    <property type="protein sequence ID" value="QEM81947.1"/>
    <property type="molecule type" value="Genomic_DNA"/>
</dbReference>
<protein>
    <recommendedName>
        <fullName evidence="2">UPF0225 protein E4T21_10565</fullName>
    </recommendedName>
</protein>
<evidence type="ECO:0000256" key="2">
    <source>
        <dbReference type="HAMAP-Rule" id="MF_00612"/>
    </source>
</evidence>
<dbReference type="KEGG" id="hbh:E4T21_10565"/>
<reference evidence="4" key="1">
    <citation type="submission" date="2021-02" db="EMBL/GenBank/DDBJ databases">
        <title>Strain Y2R2, a novel species of the genus Halomonas.</title>
        <authorList>
            <person name="Huang H."/>
        </authorList>
    </citation>
    <scope>NUCLEOTIDE SEQUENCE</scope>
    <source>
        <strain evidence="4">Y2R2</strain>
    </source>
</reference>
<dbReference type="InterPro" id="IPR032710">
    <property type="entry name" value="NTF2-like_dom_sf"/>
</dbReference>
<dbReference type="Proteomes" id="UP000324285">
    <property type="component" value="Chromosome"/>
</dbReference>
<dbReference type="OrthoDB" id="21421at2"/>
<evidence type="ECO:0000313" key="4">
    <source>
        <dbReference type="EMBL" id="QEM81947.1"/>
    </source>
</evidence>
<dbReference type="HAMAP" id="MF_00612">
    <property type="entry name" value="UPF0225"/>
    <property type="match status" value="1"/>
</dbReference>
<dbReference type="InterPro" id="IPR023006">
    <property type="entry name" value="YchJ-like"/>
</dbReference>
<comment type="similarity">
    <text evidence="1 2">Belongs to the UPF0225 family.</text>
</comment>
<dbReference type="SUPFAM" id="SSF54427">
    <property type="entry name" value="NTF2-like"/>
    <property type="match status" value="1"/>
</dbReference>
<dbReference type="Pfam" id="PF17775">
    <property type="entry name" value="YchJ_M-like"/>
    <property type="match status" value="1"/>
</dbReference>
<accession>A0A5C1NI76</accession>
<name>A0A5C1NI76_9GAMM</name>
<evidence type="ECO:0000256" key="1">
    <source>
        <dbReference type="ARBA" id="ARBA00010839"/>
    </source>
</evidence>